<dbReference type="Pfam" id="PF04773">
    <property type="entry name" value="FecR"/>
    <property type="match status" value="1"/>
</dbReference>
<dbReference type="Gene3D" id="2.60.120.1440">
    <property type="match status" value="1"/>
</dbReference>
<dbReference type="Pfam" id="PF16344">
    <property type="entry name" value="FecR_C"/>
    <property type="match status" value="1"/>
</dbReference>
<dbReference type="GO" id="GO:0016989">
    <property type="term" value="F:sigma factor antagonist activity"/>
    <property type="evidence" value="ECO:0007669"/>
    <property type="project" value="TreeGrafter"/>
</dbReference>
<dbReference type="PANTHER" id="PTHR30273:SF2">
    <property type="entry name" value="PROTEIN FECR"/>
    <property type="match status" value="1"/>
</dbReference>
<evidence type="ECO:0000313" key="5">
    <source>
        <dbReference type="Proteomes" id="UP000016584"/>
    </source>
</evidence>
<sequence>MPQANMENQKFKESYYFAGLIRRKIQQQFLSPQEEEALNAWCQKSAANRAFYERMLDEEYLTQSVKRYLSTDTNHRWQEFQTKHLHKKRSKVSLKLIWSAAAILLLSGIGLWMTIGRMPYSVSEKVITRIDDIMPGGNLATLTIDGKGPIELDASQSGVIARGEEVVYYDGTHISGSKDDDEKNTPKHLQEVYYTLKTPIGGTYQATLSDGSRVWLNANSTLRYPASFSEKERVVEVTGEVYFEVSKKGYHPFRVRSKAQDIVVLGTEFNVNAYKDEIKTTLVDGRVQVRNLQSNLTYNLVPGEQSIVRSKETGIERINTEQYVSWKDGYFYFNKTPFKDVMEQLALWYNVEVVYRGKVPQETFSGEMGRDLTLGEALRLLNMSAIQIHLRDGRKLVVN</sequence>
<evidence type="ECO:0000259" key="2">
    <source>
        <dbReference type="Pfam" id="PF04773"/>
    </source>
</evidence>
<feature type="domain" description="FecR protein" evidence="2">
    <location>
        <begin position="195"/>
        <end position="288"/>
    </location>
</feature>
<protein>
    <recommendedName>
        <fullName evidence="6">FecR protein domain-containing protein</fullName>
    </recommendedName>
</protein>
<keyword evidence="1" id="KW-1133">Transmembrane helix</keyword>
<evidence type="ECO:0000313" key="4">
    <source>
        <dbReference type="EMBL" id="ERJ58865.1"/>
    </source>
</evidence>
<name>U2HUA2_9SPHI</name>
<dbReference type="InterPro" id="IPR006860">
    <property type="entry name" value="FecR"/>
</dbReference>
<dbReference type="EMBL" id="ATDL01000015">
    <property type="protein sequence ID" value="ERJ58865.1"/>
    <property type="molecule type" value="Genomic_DNA"/>
</dbReference>
<dbReference type="InterPro" id="IPR032508">
    <property type="entry name" value="FecR_C"/>
</dbReference>
<dbReference type="STRING" id="1346330.M472_08790"/>
<gene>
    <name evidence="4" type="ORF">M472_08790</name>
</gene>
<evidence type="ECO:0000259" key="3">
    <source>
        <dbReference type="Pfam" id="PF16344"/>
    </source>
</evidence>
<dbReference type="PANTHER" id="PTHR30273">
    <property type="entry name" value="PERIPLASMIC SIGNAL SENSOR AND SIGMA FACTOR ACTIVATOR FECR-RELATED"/>
    <property type="match status" value="1"/>
</dbReference>
<dbReference type="Gene3D" id="3.55.50.30">
    <property type="match status" value="1"/>
</dbReference>
<dbReference type="eggNOG" id="COG3712">
    <property type="taxonomic scope" value="Bacteria"/>
</dbReference>
<dbReference type="Proteomes" id="UP000016584">
    <property type="component" value="Unassembled WGS sequence"/>
</dbReference>
<dbReference type="AlphaFoldDB" id="U2HUA2"/>
<proteinExistence type="predicted"/>
<reference evidence="4 5" key="1">
    <citation type="journal article" date="2013" name="Genome Announc.">
        <title>The Draft Genome Sequence of Sphingomonas paucimobilis Strain HER1398 (Proteobacteria), Host to the Giant PAU Phage, Indicates That It Is a Member of the Genus Sphingobacterium (Bacteroidetes).</title>
        <authorList>
            <person name="White R.A.III."/>
            <person name="Suttle C.A."/>
        </authorList>
    </citation>
    <scope>NUCLEOTIDE SEQUENCE [LARGE SCALE GENOMIC DNA]</scope>
    <source>
        <strain evidence="4 5">HER1398</strain>
    </source>
</reference>
<dbReference type="PATRIC" id="fig|1346330.5.peg.2196"/>
<comment type="caution">
    <text evidence="4">The sequence shown here is derived from an EMBL/GenBank/DDBJ whole genome shotgun (WGS) entry which is preliminary data.</text>
</comment>
<feature type="domain" description="Protein FecR C-terminal" evidence="3">
    <location>
        <begin position="330"/>
        <end position="397"/>
    </location>
</feature>
<organism evidence="4 5">
    <name type="scientific">Sphingobacterium paucimobilis HER1398</name>
    <dbReference type="NCBI Taxonomy" id="1346330"/>
    <lineage>
        <taxon>Bacteria</taxon>
        <taxon>Pseudomonadati</taxon>
        <taxon>Bacteroidota</taxon>
        <taxon>Sphingobacteriia</taxon>
        <taxon>Sphingobacteriales</taxon>
        <taxon>Sphingobacteriaceae</taxon>
        <taxon>Sphingobacterium</taxon>
    </lineage>
</organism>
<keyword evidence="1" id="KW-0812">Transmembrane</keyword>
<keyword evidence="5" id="KW-1185">Reference proteome</keyword>
<accession>U2HUA2</accession>
<evidence type="ECO:0000256" key="1">
    <source>
        <dbReference type="SAM" id="Phobius"/>
    </source>
</evidence>
<evidence type="ECO:0008006" key="6">
    <source>
        <dbReference type="Google" id="ProtNLM"/>
    </source>
</evidence>
<keyword evidence="1" id="KW-0472">Membrane</keyword>
<dbReference type="InterPro" id="IPR012373">
    <property type="entry name" value="Ferrdict_sens_TM"/>
</dbReference>
<feature type="transmembrane region" description="Helical" evidence="1">
    <location>
        <begin position="96"/>
        <end position="115"/>
    </location>
</feature>